<gene>
    <name evidence="1" type="ORF">DRJ31_05720</name>
</gene>
<comment type="caution">
    <text evidence="1">The sequence shown here is derived from an EMBL/GenBank/DDBJ whole genome shotgun (WGS) entry which is preliminary data.</text>
</comment>
<organism evidence="1 2">
    <name type="scientific">Thermoproteota archaeon</name>
    <dbReference type="NCBI Taxonomy" id="2056631"/>
    <lineage>
        <taxon>Archaea</taxon>
        <taxon>Thermoproteota</taxon>
    </lineage>
</organism>
<evidence type="ECO:0000313" key="1">
    <source>
        <dbReference type="EMBL" id="RLE49240.1"/>
    </source>
</evidence>
<evidence type="ECO:0000313" key="2">
    <source>
        <dbReference type="Proteomes" id="UP000278475"/>
    </source>
</evidence>
<sequence>MPRIFFATDVHGSEKCWRKFINAGKVYKADILILGGDLTGKAIIPIVKENNRYRVSFLDQVLVVKESDVKNIMELIRDKGLYPYVLSREEYEEYASNPAKVEKLFIELSKQVLKDWVAWADRKLEEYGLVAYVCPGNDDRLEVDSVIDEAKRIIRAESKVLEVFKGIEMISTGWTNPTPWKTPRECSEEELYERIKAMAEKIKDVQSSIFNLHAPPYNSKLDEAPELDEKLRPKYGGRATVPVGSKAVRRAIEEYQPMLGLHGHIHESRGVTRIGRTICLNPGSSYDQGILLGYLIDIENGYVKSLTPTSG</sequence>
<dbReference type="SUPFAM" id="SSF56300">
    <property type="entry name" value="Metallo-dependent phosphatases"/>
    <property type="match status" value="1"/>
</dbReference>
<dbReference type="Proteomes" id="UP000278475">
    <property type="component" value="Unassembled WGS sequence"/>
</dbReference>
<dbReference type="InterPro" id="IPR029052">
    <property type="entry name" value="Metallo-depent_PP-like"/>
</dbReference>
<protein>
    <submittedName>
        <fullName evidence="1">Metallophosphoesterase</fullName>
    </submittedName>
</protein>
<dbReference type="PANTHER" id="PTHR37523">
    <property type="entry name" value="METALLOPHOSPHOESTERASE"/>
    <property type="match status" value="1"/>
</dbReference>
<dbReference type="EMBL" id="QMQV01000046">
    <property type="protein sequence ID" value="RLE49240.1"/>
    <property type="molecule type" value="Genomic_DNA"/>
</dbReference>
<dbReference type="Gene3D" id="3.60.21.10">
    <property type="match status" value="1"/>
</dbReference>
<dbReference type="PANTHER" id="PTHR37523:SF1">
    <property type="entry name" value="CALCINEURIN-LIKE PHOSPHOESTERASE DOMAIN-CONTAINING PROTEIN"/>
    <property type="match status" value="1"/>
</dbReference>
<proteinExistence type="predicted"/>
<dbReference type="AlphaFoldDB" id="A0A497ERA1"/>
<reference evidence="1 2" key="1">
    <citation type="submission" date="2018-06" db="EMBL/GenBank/DDBJ databases">
        <title>Extensive metabolic versatility and redundancy in microbially diverse, dynamic hydrothermal sediments.</title>
        <authorList>
            <person name="Dombrowski N."/>
            <person name="Teske A."/>
            <person name="Baker B.J."/>
        </authorList>
    </citation>
    <scope>NUCLEOTIDE SEQUENCE [LARGE SCALE GENOMIC DNA]</scope>
    <source>
        <strain evidence="1">B66_G16</strain>
    </source>
</reference>
<name>A0A497ERA1_9CREN</name>
<accession>A0A497ERA1</accession>